<proteinExistence type="predicted"/>
<sequence>MRQVGTVIFFLFFVVSTPVVNAQVQRLYPFSEKKAARIAEIKKMLPLQPKGYGYPINDRPAWESIKSKANMTEVIALADQYLIEAIPPFDSLAYTDILRTGNRSAGEAMLWNRRKRLVPLVWAECLENKGKYISKIEEVLLDLSGEPSWTLPAHDQNLDNLSGRKYTVDLNAANRARDYAQVLYFLGTELSEYVRSLVISRMYEKVFNPIIQSGENNVYSPYFRIDNWNGVCVSGVTRAALAGIQDVDERAYFASLAEYYGQNTLEGFTSDGYCTEGLAYFNYGFINFISLREILYQNTNGQVDLLSKDPKVKAIAMYGKNIEIMNNIYPSIADCQLGTTEDLNILTYLGRITGRRGVPDFELNYTTPDFDIELMKIFPNSVDDLIPDNSSVNYDLRSGFETVDVYVFRPGANNNQLGVSVKGNNNGEFHNHNDVGSYSIVVNDVFMNGDLGGPKSYYADSFGSERYTKYKTNGSYGHPLPVFGGVYQKDGEAYKGIVLHKLQTDAKEEVVMDLKGAYPKNDLLKAIRTFTYERNDTITFVVKDEFEYESAQYFESALTFKAFWIKKDDNTIEFTDGNRKLYVRIDSKGEPYELIEDSWKENTPDTHKRLAVRFINKVVTGSLTFVFSSYYLGDPRSSSMLINFADWYDQNILKNPTTNTFIEVERCSIQNMFTTLSGIYNDMDKKVLITNADTNTPSVFCFPETGGVQSLRIKGFSPNGIRNIKLQKFQNGEWVPAVSQGLNGAFSAGDVRIRKEYEDFLLNLNIKEPVQLRLYWNTTSPIAFEAFEMVYYEKDFTSVFNSLAVNSLAYITQGKLKFKADPVKTTLQFYNFNGVLLKTVVPTTFEISIPEGSRLIRVISEGQVQVLKVF</sequence>
<reference evidence="1" key="1">
    <citation type="submission" date="2019-08" db="EMBL/GenBank/DDBJ databases">
        <authorList>
            <person name="Kucharzyk K."/>
            <person name="Murdoch R.W."/>
            <person name="Higgins S."/>
            <person name="Loffler F."/>
        </authorList>
    </citation>
    <scope>NUCLEOTIDE SEQUENCE</scope>
</reference>
<dbReference type="InterPro" id="IPR008929">
    <property type="entry name" value="Chondroitin_lyas"/>
</dbReference>
<gene>
    <name evidence="1" type="ORF">SDC9_34945</name>
</gene>
<comment type="caution">
    <text evidence="1">The sequence shown here is derived from an EMBL/GenBank/DDBJ whole genome shotgun (WGS) entry which is preliminary data.</text>
</comment>
<evidence type="ECO:0000313" key="1">
    <source>
        <dbReference type="EMBL" id="MPL88916.1"/>
    </source>
</evidence>
<name>A0A644VC46_9ZZZZ</name>
<evidence type="ECO:0008006" key="2">
    <source>
        <dbReference type="Google" id="ProtNLM"/>
    </source>
</evidence>
<dbReference type="SUPFAM" id="SSF48230">
    <property type="entry name" value="Chondroitin AC/alginate lyase"/>
    <property type="match status" value="1"/>
</dbReference>
<dbReference type="AlphaFoldDB" id="A0A644VC46"/>
<organism evidence="1">
    <name type="scientific">bioreactor metagenome</name>
    <dbReference type="NCBI Taxonomy" id="1076179"/>
    <lineage>
        <taxon>unclassified sequences</taxon>
        <taxon>metagenomes</taxon>
        <taxon>ecological metagenomes</taxon>
    </lineage>
</organism>
<protein>
    <recommendedName>
        <fullName evidence="2">Heparinase II N-terminal domain-containing protein</fullName>
    </recommendedName>
</protein>
<dbReference type="Gene3D" id="1.50.10.100">
    <property type="entry name" value="Chondroitin AC/alginate lyase"/>
    <property type="match status" value="1"/>
</dbReference>
<accession>A0A644VC46</accession>
<dbReference type="Gene3D" id="2.70.98.70">
    <property type="match status" value="1"/>
</dbReference>
<dbReference type="EMBL" id="VSSQ01000268">
    <property type="protein sequence ID" value="MPL88916.1"/>
    <property type="molecule type" value="Genomic_DNA"/>
</dbReference>